<dbReference type="AlphaFoldDB" id="A0A2H4U696"/>
<evidence type="ECO:0000313" key="1">
    <source>
        <dbReference type="EMBL" id="ATZ59628.1"/>
    </source>
</evidence>
<accession>A0A2H4U696</accession>
<gene>
    <name evidence="1" type="ORF">BK798_03940</name>
</gene>
<proteinExistence type="predicted"/>
<evidence type="ECO:0000313" key="2">
    <source>
        <dbReference type="Proteomes" id="UP000232133"/>
    </source>
</evidence>
<reference evidence="1 2" key="1">
    <citation type="submission" date="2016-10" db="EMBL/GenBank/DDBJ databases">
        <authorList>
            <person name="Varghese N."/>
        </authorList>
    </citation>
    <scope>NUCLEOTIDE SEQUENCE [LARGE SCALE GENOMIC DNA]</scope>
    <source>
        <strain evidence="1 2">KB11</strain>
    </source>
</reference>
<name>A0A2H4U696_METSM</name>
<dbReference type="RefSeq" id="WP_022531321.1">
    <property type="nucleotide sequence ID" value="NZ_CAYARK010000153.1"/>
</dbReference>
<dbReference type="GeneID" id="35118499"/>
<protein>
    <submittedName>
        <fullName evidence="1">Uncharacterized protein</fullName>
    </submittedName>
</protein>
<organism evidence="1 2">
    <name type="scientific">Methanobrevibacter smithii</name>
    <dbReference type="NCBI Taxonomy" id="2173"/>
    <lineage>
        <taxon>Archaea</taxon>
        <taxon>Methanobacteriati</taxon>
        <taxon>Methanobacteriota</taxon>
        <taxon>Methanomada group</taxon>
        <taxon>Methanobacteria</taxon>
        <taxon>Methanobacteriales</taxon>
        <taxon>Methanobacteriaceae</taxon>
        <taxon>Methanobrevibacter</taxon>
    </lineage>
</organism>
<dbReference type="EMBL" id="CP017803">
    <property type="protein sequence ID" value="ATZ59628.1"/>
    <property type="molecule type" value="Genomic_DNA"/>
</dbReference>
<dbReference type="Proteomes" id="UP000232133">
    <property type="component" value="Chromosome"/>
</dbReference>
<sequence>MIRFLTTRRRLLRKGVYKYNRVRTRQQQFVRENKNLVKAHQNPKKEISAAKRRKLRPKREVDEGFKMAYRYRYYNNFSIVDDEEVEKEDES</sequence>